<evidence type="ECO:0000259" key="5">
    <source>
        <dbReference type="Pfam" id="PF26580"/>
    </source>
</evidence>
<dbReference type="Proteomes" id="UP000242320">
    <property type="component" value="Unassembled WGS sequence"/>
</dbReference>
<name>A0A1X2KRI6_9MYCO</name>
<dbReference type="Pfam" id="PF26580">
    <property type="entry name" value="Mtb12_C"/>
    <property type="match status" value="1"/>
</dbReference>
<feature type="region of interest" description="Disordered" evidence="3">
    <location>
        <begin position="24"/>
        <end position="54"/>
    </location>
</feature>
<dbReference type="RefSeq" id="WP_085291919.1">
    <property type="nucleotide sequence ID" value="NZ_NCXM01000026.1"/>
</dbReference>
<feature type="chain" id="PRO_5038742360" description="Low molecular weight antigen MTB12-like C-terminal domain-containing protein" evidence="4">
    <location>
        <begin position="17"/>
        <end position="211"/>
    </location>
</feature>
<evidence type="ECO:0000256" key="2">
    <source>
        <dbReference type="ARBA" id="ARBA00093774"/>
    </source>
</evidence>
<comment type="similarity">
    <text evidence="2">Belongs to the MTB12 family.</text>
</comment>
<gene>
    <name evidence="6" type="ORF">B8W69_22215</name>
</gene>
<feature type="compositionally biased region" description="Low complexity" evidence="3">
    <location>
        <begin position="167"/>
        <end position="177"/>
    </location>
</feature>
<evidence type="ECO:0000256" key="3">
    <source>
        <dbReference type="SAM" id="MobiDB-lite"/>
    </source>
</evidence>
<protein>
    <recommendedName>
        <fullName evidence="5">Low molecular weight antigen MTB12-like C-terminal domain-containing protein</fullName>
    </recommendedName>
</protein>
<feature type="compositionally biased region" description="Pro residues" evidence="3">
    <location>
        <begin position="178"/>
        <end position="191"/>
    </location>
</feature>
<feature type="region of interest" description="Disordered" evidence="3">
    <location>
        <begin position="165"/>
        <end position="211"/>
    </location>
</feature>
<dbReference type="AlphaFoldDB" id="A0A1X2KRI6"/>
<dbReference type="PROSITE" id="PS51257">
    <property type="entry name" value="PROKAR_LIPOPROTEIN"/>
    <property type="match status" value="1"/>
</dbReference>
<feature type="domain" description="Low molecular weight antigen MTB12-like C-terminal" evidence="5">
    <location>
        <begin position="53"/>
        <end position="170"/>
    </location>
</feature>
<evidence type="ECO:0000256" key="1">
    <source>
        <dbReference type="ARBA" id="ARBA00022729"/>
    </source>
</evidence>
<feature type="signal peptide" evidence="4">
    <location>
        <begin position="1"/>
        <end position="16"/>
    </location>
</feature>
<dbReference type="InterPro" id="IPR058644">
    <property type="entry name" value="Mtb12-like_C"/>
</dbReference>
<comment type="caution">
    <text evidence="6">The sequence shown here is derived from an EMBL/GenBank/DDBJ whole genome shotgun (WGS) entry which is preliminary data.</text>
</comment>
<evidence type="ECO:0000256" key="4">
    <source>
        <dbReference type="SAM" id="SignalP"/>
    </source>
</evidence>
<evidence type="ECO:0000313" key="6">
    <source>
        <dbReference type="EMBL" id="OSC24305.1"/>
    </source>
</evidence>
<dbReference type="EMBL" id="NCXM01000026">
    <property type="protein sequence ID" value="OSC24305.1"/>
    <property type="molecule type" value="Genomic_DNA"/>
</dbReference>
<evidence type="ECO:0000313" key="7">
    <source>
        <dbReference type="Proteomes" id="UP000242320"/>
    </source>
</evidence>
<accession>A0A1X2KRI6</accession>
<dbReference type="OrthoDB" id="4752301at2"/>
<feature type="compositionally biased region" description="Polar residues" evidence="3">
    <location>
        <begin position="199"/>
        <end position="211"/>
    </location>
</feature>
<keyword evidence="7" id="KW-1185">Reference proteome</keyword>
<keyword evidence="1 4" id="KW-0732">Signal</keyword>
<feature type="compositionally biased region" description="Low complexity" evidence="3">
    <location>
        <begin position="31"/>
        <end position="51"/>
    </location>
</feature>
<proteinExistence type="inferred from homology"/>
<organism evidence="6 7">
    <name type="scientific">Mycolicibacterium vulneris</name>
    <dbReference type="NCBI Taxonomy" id="547163"/>
    <lineage>
        <taxon>Bacteria</taxon>
        <taxon>Bacillati</taxon>
        <taxon>Actinomycetota</taxon>
        <taxon>Actinomycetes</taxon>
        <taxon>Mycobacteriales</taxon>
        <taxon>Mycobacteriaceae</taxon>
        <taxon>Mycolicibacterium</taxon>
    </lineage>
</organism>
<reference evidence="6 7" key="1">
    <citation type="submission" date="2017-04" db="EMBL/GenBank/DDBJ databases">
        <title>The new phylogeny of genus Mycobacterium.</title>
        <authorList>
            <person name="Tortoli E."/>
            <person name="Trovato A."/>
            <person name="Cirillo D.M."/>
        </authorList>
    </citation>
    <scope>NUCLEOTIDE SEQUENCE [LARGE SCALE GENOMIC DNA]</scope>
    <source>
        <strain evidence="6 7">DSM 45247</strain>
    </source>
</reference>
<sequence length="211" mass="21431">MHRPLLVTLSAATAAATVGLTACSSPHPKSDSAAASSLPPASSSQVAAPVTAPLPPPEALTDVLARLTDPNVAGASKVNLVEGATPESAATLDKFTNALRDNGYLPMTFNANDIAWSDKNPSNVKATIAVHTAQANNANFTFPMEFTPFQGGWQLSRHTAEMLLALGKSPAAPTSGAPGPPPGGPGPPPPRGWGKKRSSPANTSPANSKSN</sequence>